<evidence type="ECO:0000256" key="5">
    <source>
        <dbReference type="ARBA" id="ARBA00023136"/>
    </source>
</evidence>
<evidence type="ECO:0008006" key="10">
    <source>
        <dbReference type="Google" id="ProtNLM"/>
    </source>
</evidence>
<keyword evidence="9" id="KW-1185">Reference proteome</keyword>
<evidence type="ECO:0000256" key="7">
    <source>
        <dbReference type="SAM" id="Phobius"/>
    </source>
</evidence>
<evidence type="ECO:0000256" key="6">
    <source>
        <dbReference type="PIRSR" id="PIRSR002419-1"/>
    </source>
</evidence>
<dbReference type="EMBL" id="JH430315">
    <property type="status" value="NOT_ANNOTATED_CDS"/>
    <property type="molecule type" value="Genomic_DNA"/>
</dbReference>
<evidence type="ECO:0000313" key="8">
    <source>
        <dbReference type="EnsemblMetazoa" id="SMAR001095-PA"/>
    </source>
</evidence>
<keyword evidence="5 7" id="KW-0472">Membrane</keyword>
<reference evidence="9" key="1">
    <citation type="submission" date="2011-05" db="EMBL/GenBank/DDBJ databases">
        <authorList>
            <person name="Richards S.R."/>
            <person name="Qu J."/>
            <person name="Jiang H."/>
            <person name="Jhangiani S.N."/>
            <person name="Agravi P."/>
            <person name="Goodspeed R."/>
            <person name="Gross S."/>
            <person name="Mandapat C."/>
            <person name="Jackson L."/>
            <person name="Mathew T."/>
            <person name="Pu L."/>
            <person name="Thornton R."/>
            <person name="Saada N."/>
            <person name="Wilczek-Boney K.B."/>
            <person name="Lee S."/>
            <person name="Kovar C."/>
            <person name="Wu Y."/>
            <person name="Scherer S.E."/>
            <person name="Worley K.C."/>
            <person name="Muzny D.M."/>
            <person name="Gibbs R."/>
        </authorList>
    </citation>
    <scope>NUCLEOTIDE SEQUENCE</scope>
    <source>
        <strain evidence="9">Brora</strain>
    </source>
</reference>
<keyword evidence="3 7" id="KW-0812">Transmembrane</keyword>
<dbReference type="OMA" id="CPPCAPI"/>
<dbReference type="AlphaFoldDB" id="T1IJM5"/>
<evidence type="ECO:0000256" key="3">
    <source>
        <dbReference type="ARBA" id="ARBA00022692"/>
    </source>
</evidence>
<feature type="transmembrane region" description="Helical" evidence="7">
    <location>
        <begin position="73"/>
        <end position="100"/>
    </location>
</feature>
<name>T1IJM5_STRMM</name>
<dbReference type="PANTHER" id="PTHR19282:SF452">
    <property type="entry name" value="LD03691P"/>
    <property type="match status" value="1"/>
</dbReference>
<keyword evidence="6" id="KW-1015">Disulfide bond</keyword>
<dbReference type="EnsemblMetazoa" id="SMAR001095-RA">
    <property type="protein sequence ID" value="SMAR001095-PA"/>
    <property type="gene ID" value="SMAR001095"/>
</dbReference>
<feature type="transmembrane region" description="Helical" evidence="7">
    <location>
        <begin position="42"/>
        <end position="66"/>
    </location>
</feature>
<dbReference type="Pfam" id="PF00335">
    <property type="entry name" value="Tetraspanin"/>
    <property type="match status" value="1"/>
</dbReference>
<evidence type="ECO:0000256" key="1">
    <source>
        <dbReference type="ARBA" id="ARBA00004141"/>
    </source>
</evidence>
<dbReference type="InterPro" id="IPR018499">
    <property type="entry name" value="Tetraspanin/Peripherin"/>
</dbReference>
<dbReference type="STRING" id="126957.T1IJM5"/>
<comment type="subcellular location">
    <subcellularLocation>
        <location evidence="1">Membrane</location>
        <topology evidence="1">Multi-pass membrane protein</topology>
    </subcellularLocation>
</comment>
<reference evidence="8" key="2">
    <citation type="submission" date="2015-02" db="UniProtKB">
        <authorList>
            <consortium name="EnsemblMetazoa"/>
        </authorList>
    </citation>
    <scope>IDENTIFICATION</scope>
</reference>
<accession>T1IJM5</accession>
<dbReference type="eggNOG" id="KOG3882">
    <property type="taxonomic scope" value="Eukaryota"/>
</dbReference>
<proteinExistence type="inferred from homology"/>
<comment type="similarity">
    <text evidence="2">Belongs to the tetraspanin (TM4SF) family.</text>
</comment>
<evidence type="ECO:0000256" key="2">
    <source>
        <dbReference type="ARBA" id="ARBA00006840"/>
    </source>
</evidence>
<dbReference type="PRINTS" id="PR00259">
    <property type="entry name" value="TMFOUR"/>
</dbReference>
<evidence type="ECO:0000256" key="4">
    <source>
        <dbReference type="ARBA" id="ARBA00022989"/>
    </source>
</evidence>
<keyword evidence="4 7" id="KW-1133">Transmembrane helix</keyword>
<dbReference type="Proteomes" id="UP000014500">
    <property type="component" value="Unassembled WGS sequence"/>
</dbReference>
<feature type="disulfide bond" evidence="6">
    <location>
        <begin position="130"/>
        <end position="152"/>
    </location>
</feature>
<dbReference type="PhylomeDB" id="T1IJM5"/>
<protein>
    <recommendedName>
        <fullName evidence="10">Tetraspanin</fullName>
    </recommendedName>
</protein>
<dbReference type="InterPro" id="IPR000301">
    <property type="entry name" value="Tetraspanin_animals"/>
</dbReference>
<dbReference type="HOGENOM" id="CLU_088363_0_0_1"/>
<feature type="transmembrane region" description="Helical" evidence="7">
    <location>
        <begin position="12"/>
        <end position="36"/>
    </location>
</feature>
<dbReference type="GO" id="GO:0016020">
    <property type="term" value="C:membrane"/>
    <property type="evidence" value="ECO:0007669"/>
    <property type="project" value="UniProtKB-SubCell"/>
</dbReference>
<sequence length="229" mass="24899">MACGGFTCSKNSLIALNILYIIIGFILVGVASYGITANYVNSISIIGGIIACGVFLWLIALLGLLGTYKHNQVLLFFYMVILFLLFILQFGIACACLAVTEDQQDKLIRTGWAKSSDKTKADAQRVFGCCGLDSGSQLEYANSTDGNGHPSCADLECCKTSKEKSQCCYMDQAENCTCNPCLDTLRGKITDALKYSGGIGLFFSFTEIFGFILSCRYRNMPSPSHVPLQ</sequence>
<evidence type="ECO:0000313" key="9">
    <source>
        <dbReference type="Proteomes" id="UP000014500"/>
    </source>
</evidence>
<organism evidence="8 9">
    <name type="scientific">Strigamia maritima</name>
    <name type="common">European centipede</name>
    <name type="synonym">Geophilus maritimus</name>
    <dbReference type="NCBI Taxonomy" id="126957"/>
    <lineage>
        <taxon>Eukaryota</taxon>
        <taxon>Metazoa</taxon>
        <taxon>Ecdysozoa</taxon>
        <taxon>Arthropoda</taxon>
        <taxon>Myriapoda</taxon>
        <taxon>Chilopoda</taxon>
        <taxon>Pleurostigmophora</taxon>
        <taxon>Geophilomorpha</taxon>
        <taxon>Linotaeniidae</taxon>
        <taxon>Strigamia</taxon>
    </lineage>
</organism>
<dbReference type="PANTHER" id="PTHR19282">
    <property type="entry name" value="TETRASPANIN"/>
    <property type="match status" value="1"/>
</dbReference>
<feature type="transmembrane region" description="Helical" evidence="7">
    <location>
        <begin position="195"/>
        <end position="215"/>
    </location>
</feature>
<dbReference type="PIRSF" id="PIRSF002419">
    <property type="entry name" value="Tetraspanin"/>
    <property type="match status" value="1"/>
</dbReference>